<organism evidence="1 2">
    <name type="scientific">Paenibacillus lautus</name>
    <name type="common">Bacillus lautus</name>
    <dbReference type="NCBI Taxonomy" id="1401"/>
    <lineage>
        <taxon>Bacteria</taxon>
        <taxon>Bacillati</taxon>
        <taxon>Bacillota</taxon>
        <taxon>Bacilli</taxon>
        <taxon>Bacillales</taxon>
        <taxon>Paenibacillaceae</taxon>
        <taxon>Paenibacillus</taxon>
    </lineage>
</organism>
<dbReference type="SUPFAM" id="SSF56784">
    <property type="entry name" value="HAD-like"/>
    <property type="match status" value="1"/>
</dbReference>
<dbReference type="InterPro" id="IPR006439">
    <property type="entry name" value="HAD-SF_hydro_IA"/>
</dbReference>
<dbReference type="PANTHER" id="PTHR47478:SF1">
    <property type="entry name" value="PYRIMIDINE 5'-NUCLEOTIDASE YJJG"/>
    <property type="match status" value="1"/>
</dbReference>
<proteinExistence type="predicted"/>
<dbReference type="NCBIfam" id="TIGR01549">
    <property type="entry name" value="HAD-SF-IA-v1"/>
    <property type="match status" value="1"/>
</dbReference>
<keyword evidence="1" id="KW-0378">Hydrolase</keyword>
<dbReference type="KEGG" id="plw:D5F53_18390"/>
<dbReference type="PANTHER" id="PTHR47478">
    <property type="match status" value="1"/>
</dbReference>
<evidence type="ECO:0000313" key="2">
    <source>
        <dbReference type="Proteomes" id="UP000266552"/>
    </source>
</evidence>
<gene>
    <name evidence="1" type="ORF">D5F53_18390</name>
</gene>
<protein>
    <submittedName>
        <fullName evidence="1">HAD family hydrolase</fullName>
    </submittedName>
</protein>
<dbReference type="Gene3D" id="3.40.50.1000">
    <property type="entry name" value="HAD superfamily/HAD-like"/>
    <property type="match status" value="1"/>
</dbReference>
<dbReference type="SFLD" id="SFLDG01129">
    <property type="entry name" value="C1.5:_HAD__Beta-PGM__Phosphata"/>
    <property type="match status" value="1"/>
</dbReference>
<evidence type="ECO:0000313" key="1">
    <source>
        <dbReference type="EMBL" id="AYB45129.1"/>
    </source>
</evidence>
<dbReference type="EMBL" id="CP032412">
    <property type="protein sequence ID" value="AYB45129.1"/>
    <property type="molecule type" value="Genomic_DNA"/>
</dbReference>
<name>A0A385TN26_PAELA</name>
<dbReference type="Gene3D" id="1.10.150.240">
    <property type="entry name" value="Putative phosphatase, domain 2"/>
    <property type="match status" value="1"/>
</dbReference>
<dbReference type="GO" id="GO:0016787">
    <property type="term" value="F:hydrolase activity"/>
    <property type="evidence" value="ECO:0007669"/>
    <property type="project" value="UniProtKB-KW"/>
</dbReference>
<dbReference type="InterPro" id="IPR036412">
    <property type="entry name" value="HAD-like_sf"/>
</dbReference>
<dbReference type="InterPro" id="IPR041492">
    <property type="entry name" value="HAD_2"/>
</dbReference>
<reference evidence="1 2" key="1">
    <citation type="submission" date="2018-09" db="EMBL/GenBank/DDBJ databases">
        <title>Genome Sequence of Paenibacillus lautus Strain E7593-69, Azo Dye-Degrading Bacteria, Isolated from Commercial Tattoo Inks.</title>
        <authorList>
            <person name="Nho S.W."/>
            <person name="Kim S.-J."/>
            <person name="Kweon O."/>
            <person name="Cerniglia C.E."/>
        </authorList>
    </citation>
    <scope>NUCLEOTIDE SEQUENCE [LARGE SCALE GENOMIC DNA]</scope>
    <source>
        <strain evidence="1 2">E7593-69</strain>
    </source>
</reference>
<dbReference type="AlphaFoldDB" id="A0A385TN26"/>
<sequence>MEMRYKAVIFDLDNTILDYSQSEKKCMQQALEHYRLHEDLTWDEFWGTFGPINFKYWMNRIQHNYDIRQVLEHSFTDTFLGLKREFNQYREISETYWGLFCSSHHLEPHADLILEHLHGDFALGVISNGIGEAQRKRLAAGGLFHYFDSFIISDEVKYWKPDPQIFKLALQELALGPTEVLYIGDSLTDDYEGAAKAGIDFCYYNRRGAPLSDRHRPAYMIKDLLEVKDLV</sequence>
<dbReference type="Pfam" id="PF13419">
    <property type="entry name" value="HAD_2"/>
    <property type="match status" value="1"/>
</dbReference>
<dbReference type="InterPro" id="IPR023214">
    <property type="entry name" value="HAD_sf"/>
</dbReference>
<dbReference type="SFLD" id="SFLDS00003">
    <property type="entry name" value="Haloacid_Dehalogenase"/>
    <property type="match status" value="1"/>
</dbReference>
<keyword evidence="2" id="KW-1185">Reference proteome</keyword>
<dbReference type="InterPro" id="IPR052550">
    <property type="entry name" value="Pyrimidine_5'-ntase_YjjG"/>
</dbReference>
<accession>A0A385TN26</accession>
<dbReference type="Proteomes" id="UP000266552">
    <property type="component" value="Chromosome"/>
</dbReference>
<dbReference type="InterPro" id="IPR023198">
    <property type="entry name" value="PGP-like_dom2"/>
</dbReference>